<reference evidence="3 4" key="1">
    <citation type="submission" date="2019-05" db="EMBL/GenBank/DDBJ databases">
        <authorList>
            <consortium name="Science for Life Laboratories"/>
        </authorList>
    </citation>
    <scope>NUCLEOTIDE SEQUENCE [LARGE SCALE GENOMIC DNA]</scope>
    <source>
        <strain evidence="3">Soil9</strain>
    </source>
</reference>
<proteinExistence type="predicted"/>
<evidence type="ECO:0000313" key="3">
    <source>
        <dbReference type="EMBL" id="VTR94878.1"/>
    </source>
</evidence>
<dbReference type="KEGG" id="gms:SOIL9_28360"/>
<feature type="region of interest" description="Disordered" evidence="1">
    <location>
        <begin position="47"/>
        <end position="68"/>
    </location>
</feature>
<dbReference type="AlphaFoldDB" id="A0A6P2D0I0"/>
<dbReference type="RefSeq" id="WP_162669365.1">
    <property type="nucleotide sequence ID" value="NZ_LR593886.1"/>
</dbReference>
<keyword evidence="4" id="KW-1185">Reference proteome</keyword>
<gene>
    <name evidence="3" type="ORF">SOIL9_28360</name>
</gene>
<feature type="transmembrane region" description="Helical" evidence="2">
    <location>
        <begin position="12"/>
        <end position="36"/>
    </location>
</feature>
<protein>
    <submittedName>
        <fullName evidence="3">Uncharacterized protein</fullName>
    </submittedName>
</protein>
<sequence length="68" mass="7070">MPTGLEASEIIAISAMCAIGWLSIASMIGATLAWWVCRERDIVAATAPAPAPTSEPVRDGTHATPTYA</sequence>
<organism evidence="3 4">
    <name type="scientific">Gemmata massiliana</name>
    <dbReference type="NCBI Taxonomy" id="1210884"/>
    <lineage>
        <taxon>Bacteria</taxon>
        <taxon>Pseudomonadati</taxon>
        <taxon>Planctomycetota</taxon>
        <taxon>Planctomycetia</taxon>
        <taxon>Gemmatales</taxon>
        <taxon>Gemmataceae</taxon>
        <taxon>Gemmata</taxon>
    </lineage>
</organism>
<dbReference type="EMBL" id="LR593886">
    <property type="protein sequence ID" value="VTR94878.1"/>
    <property type="molecule type" value="Genomic_DNA"/>
</dbReference>
<evidence type="ECO:0000256" key="2">
    <source>
        <dbReference type="SAM" id="Phobius"/>
    </source>
</evidence>
<accession>A0A6P2D0I0</accession>
<keyword evidence="2" id="KW-0812">Transmembrane</keyword>
<evidence type="ECO:0000313" key="4">
    <source>
        <dbReference type="Proteomes" id="UP000464178"/>
    </source>
</evidence>
<keyword evidence="2" id="KW-1133">Transmembrane helix</keyword>
<evidence type="ECO:0000256" key="1">
    <source>
        <dbReference type="SAM" id="MobiDB-lite"/>
    </source>
</evidence>
<name>A0A6P2D0I0_9BACT</name>
<keyword evidence="2" id="KW-0472">Membrane</keyword>
<dbReference type="Proteomes" id="UP000464178">
    <property type="component" value="Chromosome"/>
</dbReference>